<dbReference type="AlphaFoldDB" id="A0A1E3PEU9"/>
<evidence type="ECO:0000256" key="10">
    <source>
        <dbReference type="ARBA" id="ARBA00055037"/>
    </source>
</evidence>
<dbReference type="PANTHER" id="PTHR43840">
    <property type="entry name" value="MITOCHONDRIAL METAL TRANSPORTER 1-RELATED"/>
    <property type="match status" value="1"/>
</dbReference>
<evidence type="ECO:0000256" key="5">
    <source>
        <dbReference type="ARBA" id="ARBA00022496"/>
    </source>
</evidence>
<keyword evidence="3" id="KW-0408">Iron</keyword>
<organism evidence="13 14">
    <name type="scientific">Nadsonia fulvescens var. elongata DSM 6958</name>
    <dbReference type="NCBI Taxonomy" id="857566"/>
    <lineage>
        <taxon>Eukaryota</taxon>
        <taxon>Fungi</taxon>
        <taxon>Dikarya</taxon>
        <taxon>Ascomycota</taxon>
        <taxon>Saccharomycotina</taxon>
        <taxon>Dipodascomycetes</taxon>
        <taxon>Dipodascales</taxon>
        <taxon>Dipodascales incertae sedis</taxon>
        <taxon>Nadsonia</taxon>
    </lineage>
</organism>
<dbReference type="OrthoDB" id="435980at2759"/>
<dbReference type="Proteomes" id="UP000095009">
    <property type="component" value="Unassembled WGS sequence"/>
</dbReference>
<keyword evidence="3" id="KW-0409">Iron storage</keyword>
<dbReference type="Gene3D" id="1.20.1510.10">
    <property type="entry name" value="Cation efflux protein transmembrane domain"/>
    <property type="match status" value="1"/>
</dbReference>
<dbReference type="Pfam" id="PF01545">
    <property type="entry name" value="Cation_efflux"/>
    <property type="match status" value="1"/>
</dbReference>
<dbReference type="InterPro" id="IPR058533">
    <property type="entry name" value="Cation_efflux_TM"/>
</dbReference>
<evidence type="ECO:0000256" key="2">
    <source>
        <dbReference type="ARBA" id="ARBA00008873"/>
    </source>
</evidence>
<dbReference type="FunFam" id="1.20.1510.10:FF:000013">
    <property type="entry name" value="Cation efflux family protein"/>
    <property type="match status" value="1"/>
</dbReference>
<dbReference type="SUPFAM" id="SSF161111">
    <property type="entry name" value="Cation efflux protein transmembrane domain-like"/>
    <property type="match status" value="1"/>
</dbReference>
<keyword evidence="4" id="KW-0813">Transport</keyword>
<keyword evidence="7 11" id="KW-1133">Transmembrane helix</keyword>
<gene>
    <name evidence="13" type="ORF">NADFUDRAFT_53389</name>
</gene>
<dbReference type="InterPro" id="IPR050291">
    <property type="entry name" value="CDF_Transporter"/>
</dbReference>
<dbReference type="InterPro" id="IPR027469">
    <property type="entry name" value="Cation_efflux_TMD_sf"/>
</dbReference>
<comment type="function">
    <text evidence="10">Mitochondrial metal transporter involved in mitochondrial iron accumulation.</text>
</comment>
<keyword evidence="9 11" id="KW-0472">Membrane</keyword>
<name>A0A1E3PEU9_9ASCO</name>
<protein>
    <recommendedName>
        <fullName evidence="12">Cation efflux protein transmembrane domain-containing protein</fullName>
    </recommendedName>
</protein>
<dbReference type="GO" id="GO:0005739">
    <property type="term" value="C:mitochondrion"/>
    <property type="evidence" value="ECO:0007669"/>
    <property type="project" value="UniProtKB-ARBA"/>
</dbReference>
<evidence type="ECO:0000259" key="12">
    <source>
        <dbReference type="Pfam" id="PF01545"/>
    </source>
</evidence>
<accession>A0A1E3PEU9</accession>
<dbReference type="GO" id="GO:0006826">
    <property type="term" value="P:iron ion transport"/>
    <property type="evidence" value="ECO:0007669"/>
    <property type="project" value="UniProtKB-KW"/>
</dbReference>
<evidence type="ECO:0000256" key="3">
    <source>
        <dbReference type="ARBA" id="ARBA00022434"/>
    </source>
</evidence>
<proteinExistence type="inferred from homology"/>
<dbReference type="GO" id="GO:0016020">
    <property type="term" value="C:membrane"/>
    <property type="evidence" value="ECO:0007669"/>
    <property type="project" value="UniProtKB-SubCell"/>
</dbReference>
<evidence type="ECO:0000313" key="13">
    <source>
        <dbReference type="EMBL" id="ODQ63734.1"/>
    </source>
</evidence>
<dbReference type="STRING" id="857566.A0A1E3PEU9"/>
<sequence>MLGSRITTRCAGFSRKQALRVTKDTMRCTGMFKPLLLIQNHSSTTQIKSLGPTTIANSNLSHIHSYSHDPITGICSGHIDQITTEETSSNSTLVSTSPAHKHSILCDHAVGQVYASPLVTQTGGIKNPAIRVTILGLVANLGIALGKGVGGIVFHSQALLADSLHSLSDTVSDILTLSTISLANRPATALFPHGYGKIETVGALGVSCLVLSGGIGIGLGGVQNIAEHLLHIDASWMQYIPLIHDHSNHGGHDHGHSHDHLHQIADMNAAWLALGSVVIKEYLYRTTLAVAQKSQSSVLFANAWHHRVDCLTSLVAMTTITASNLLAIDWLDSVGGILVALLIVRAGYKNAKRAMLELLDKNLDHTDERYLDFQRKAQQVLTTMNGPDVSTNGKVNLSLADMTLRPSGSNLNTTMVITIGPGSPSLTLSTLNRLTESIKAALTQDIKGLRSVQITFKEEGMLNTH</sequence>
<evidence type="ECO:0000313" key="14">
    <source>
        <dbReference type="Proteomes" id="UP000095009"/>
    </source>
</evidence>
<dbReference type="GO" id="GO:0006879">
    <property type="term" value="P:intracellular iron ion homeostasis"/>
    <property type="evidence" value="ECO:0007669"/>
    <property type="project" value="UniProtKB-KW"/>
</dbReference>
<evidence type="ECO:0000256" key="11">
    <source>
        <dbReference type="SAM" id="Phobius"/>
    </source>
</evidence>
<comment type="subcellular location">
    <subcellularLocation>
        <location evidence="1">Membrane</location>
        <topology evidence="1">Multi-pass membrane protein</topology>
    </subcellularLocation>
</comment>
<evidence type="ECO:0000256" key="7">
    <source>
        <dbReference type="ARBA" id="ARBA00022989"/>
    </source>
</evidence>
<keyword evidence="14" id="KW-1185">Reference proteome</keyword>
<reference evidence="13 14" key="1">
    <citation type="journal article" date="2016" name="Proc. Natl. Acad. Sci. U.S.A.">
        <title>Comparative genomics of biotechnologically important yeasts.</title>
        <authorList>
            <person name="Riley R."/>
            <person name="Haridas S."/>
            <person name="Wolfe K.H."/>
            <person name="Lopes M.R."/>
            <person name="Hittinger C.T."/>
            <person name="Goeker M."/>
            <person name="Salamov A.A."/>
            <person name="Wisecaver J.H."/>
            <person name="Long T.M."/>
            <person name="Calvey C.H."/>
            <person name="Aerts A.L."/>
            <person name="Barry K.W."/>
            <person name="Choi C."/>
            <person name="Clum A."/>
            <person name="Coughlan A.Y."/>
            <person name="Deshpande S."/>
            <person name="Douglass A.P."/>
            <person name="Hanson S.J."/>
            <person name="Klenk H.-P."/>
            <person name="LaButti K.M."/>
            <person name="Lapidus A."/>
            <person name="Lindquist E.A."/>
            <person name="Lipzen A.M."/>
            <person name="Meier-Kolthoff J.P."/>
            <person name="Ohm R.A."/>
            <person name="Otillar R.P."/>
            <person name="Pangilinan J.L."/>
            <person name="Peng Y."/>
            <person name="Rokas A."/>
            <person name="Rosa C.A."/>
            <person name="Scheuner C."/>
            <person name="Sibirny A.A."/>
            <person name="Slot J.C."/>
            <person name="Stielow J.B."/>
            <person name="Sun H."/>
            <person name="Kurtzman C.P."/>
            <person name="Blackwell M."/>
            <person name="Grigoriev I.V."/>
            <person name="Jeffries T.W."/>
        </authorList>
    </citation>
    <scope>NUCLEOTIDE SEQUENCE [LARGE SCALE GENOMIC DNA]</scope>
    <source>
        <strain evidence="13 14">DSM 6958</strain>
    </source>
</reference>
<evidence type="ECO:0000256" key="8">
    <source>
        <dbReference type="ARBA" id="ARBA00023065"/>
    </source>
</evidence>
<keyword evidence="8" id="KW-0406">Ion transport</keyword>
<feature type="transmembrane region" description="Helical" evidence="11">
    <location>
        <begin position="330"/>
        <end position="348"/>
    </location>
</feature>
<dbReference type="EMBL" id="KV454414">
    <property type="protein sequence ID" value="ODQ63734.1"/>
    <property type="molecule type" value="Genomic_DNA"/>
</dbReference>
<evidence type="ECO:0000256" key="6">
    <source>
        <dbReference type="ARBA" id="ARBA00022692"/>
    </source>
</evidence>
<evidence type="ECO:0000256" key="4">
    <source>
        <dbReference type="ARBA" id="ARBA00022448"/>
    </source>
</evidence>
<evidence type="ECO:0000256" key="1">
    <source>
        <dbReference type="ARBA" id="ARBA00004141"/>
    </source>
</evidence>
<feature type="domain" description="Cation efflux protein transmembrane" evidence="12">
    <location>
        <begin position="134"/>
        <end position="359"/>
    </location>
</feature>
<dbReference type="GO" id="GO:0008324">
    <property type="term" value="F:monoatomic cation transmembrane transporter activity"/>
    <property type="evidence" value="ECO:0007669"/>
    <property type="project" value="InterPro"/>
</dbReference>
<keyword evidence="5" id="KW-0410">Iron transport</keyword>
<keyword evidence="6 11" id="KW-0812">Transmembrane</keyword>
<comment type="similarity">
    <text evidence="2">Belongs to the cation diffusion facilitator (CDF) transporter (TC 2.A.4) family. SLC30A subfamily.</text>
</comment>
<evidence type="ECO:0000256" key="9">
    <source>
        <dbReference type="ARBA" id="ARBA00023136"/>
    </source>
</evidence>
<dbReference type="PANTHER" id="PTHR43840:SF15">
    <property type="entry name" value="MITOCHONDRIAL METAL TRANSPORTER 1-RELATED"/>
    <property type="match status" value="1"/>
</dbReference>